<dbReference type="AlphaFoldDB" id="A0A2G9GLC1"/>
<sequence>MAPQQDLVKIGQEGFSVLEKFFYLENKTPPRENDVQKPDPKSRNPKKKTVIDSASQADKKYGGVVIIDGQGKYRLRNTAAPAKRAMEP</sequence>
<feature type="region of interest" description="Disordered" evidence="1">
    <location>
        <begin position="26"/>
        <end position="55"/>
    </location>
</feature>
<feature type="compositionally biased region" description="Basic and acidic residues" evidence="1">
    <location>
        <begin position="28"/>
        <end position="42"/>
    </location>
</feature>
<proteinExistence type="predicted"/>
<evidence type="ECO:0000256" key="1">
    <source>
        <dbReference type="SAM" id="MobiDB-lite"/>
    </source>
</evidence>
<reference evidence="3" key="1">
    <citation type="journal article" date="2018" name="Gigascience">
        <title>Genome assembly of the Pink Ipe (Handroanthus impetiginosus, Bignoniaceae), a highly valued, ecologically keystone Neotropical timber forest tree.</title>
        <authorList>
            <person name="Silva-Junior O.B."/>
            <person name="Grattapaglia D."/>
            <person name="Novaes E."/>
            <person name="Collevatti R.G."/>
        </authorList>
    </citation>
    <scope>NUCLEOTIDE SEQUENCE [LARGE SCALE GENOMIC DNA]</scope>
    <source>
        <strain evidence="3">cv. UFG-1</strain>
    </source>
</reference>
<name>A0A2G9GLC1_9LAMI</name>
<dbReference type="OrthoDB" id="1660139at2759"/>
<evidence type="ECO:0000313" key="3">
    <source>
        <dbReference type="Proteomes" id="UP000231279"/>
    </source>
</evidence>
<comment type="caution">
    <text evidence="2">The sequence shown here is derived from an EMBL/GenBank/DDBJ whole genome shotgun (WGS) entry which is preliminary data.</text>
</comment>
<dbReference type="Proteomes" id="UP000231279">
    <property type="component" value="Unassembled WGS sequence"/>
</dbReference>
<gene>
    <name evidence="2" type="ORF">CDL12_21350</name>
</gene>
<accession>A0A2G9GLC1</accession>
<protein>
    <submittedName>
        <fullName evidence="2">Uncharacterized protein</fullName>
    </submittedName>
</protein>
<dbReference type="EMBL" id="NKXS01004532">
    <property type="protein sequence ID" value="PIN06104.1"/>
    <property type="molecule type" value="Genomic_DNA"/>
</dbReference>
<keyword evidence="3" id="KW-1185">Reference proteome</keyword>
<evidence type="ECO:0000313" key="2">
    <source>
        <dbReference type="EMBL" id="PIN06104.1"/>
    </source>
</evidence>
<organism evidence="2 3">
    <name type="scientific">Handroanthus impetiginosus</name>
    <dbReference type="NCBI Taxonomy" id="429701"/>
    <lineage>
        <taxon>Eukaryota</taxon>
        <taxon>Viridiplantae</taxon>
        <taxon>Streptophyta</taxon>
        <taxon>Embryophyta</taxon>
        <taxon>Tracheophyta</taxon>
        <taxon>Spermatophyta</taxon>
        <taxon>Magnoliopsida</taxon>
        <taxon>eudicotyledons</taxon>
        <taxon>Gunneridae</taxon>
        <taxon>Pentapetalae</taxon>
        <taxon>asterids</taxon>
        <taxon>lamiids</taxon>
        <taxon>Lamiales</taxon>
        <taxon>Bignoniaceae</taxon>
        <taxon>Crescentiina</taxon>
        <taxon>Tabebuia alliance</taxon>
        <taxon>Handroanthus</taxon>
    </lineage>
</organism>